<feature type="transmembrane region" description="Helical" evidence="6">
    <location>
        <begin position="107"/>
        <end position="125"/>
    </location>
</feature>
<dbReference type="InterPro" id="IPR020846">
    <property type="entry name" value="MFS_dom"/>
</dbReference>
<name>A0AAW0RDX9_9PEZI</name>
<feature type="domain" description="Major facilitator superfamily (MFS) profile" evidence="7">
    <location>
        <begin position="39"/>
        <end position="520"/>
    </location>
</feature>
<dbReference type="Proteomes" id="UP001392437">
    <property type="component" value="Unassembled WGS sequence"/>
</dbReference>
<proteinExistence type="predicted"/>
<feature type="compositionally biased region" description="Polar residues" evidence="5">
    <location>
        <begin position="1"/>
        <end position="15"/>
    </location>
</feature>
<feature type="transmembrane region" description="Helical" evidence="6">
    <location>
        <begin position="346"/>
        <end position="366"/>
    </location>
</feature>
<evidence type="ECO:0000256" key="3">
    <source>
        <dbReference type="ARBA" id="ARBA00022989"/>
    </source>
</evidence>
<keyword evidence="4 6" id="KW-0472">Membrane</keyword>
<dbReference type="InterPro" id="IPR036259">
    <property type="entry name" value="MFS_trans_sf"/>
</dbReference>
<feature type="transmembrane region" description="Helical" evidence="6">
    <location>
        <begin position="131"/>
        <end position="154"/>
    </location>
</feature>
<gene>
    <name evidence="8" type="ORF">PG999_001176</name>
</gene>
<dbReference type="PANTHER" id="PTHR23502">
    <property type="entry name" value="MAJOR FACILITATOR SUPERFAMILY"/>
    <property type="match status" value="1"/>
</dbReference>
<feature type="transmembrane region" description="Helical" evidence="6">
    <location>
        <begin position="197"/>
        <end position="217"/>
    </location>
</feature>
<dbReference type="SUPFAM" id="SSF103473">
    <property type="entry name" value="MFS general substrate transporter"/>
    <property type="match status" value="1"/>
</dbReference>
<dbReference type="PROSITE" id="PS50850">
    <property type="entry name" value="MFS"/>
    <property type="match status" value="1"/>
</dbReference>
<evidence type="ECO:0000256" key="1">
    <source>
        <dbReference type="ARBA" id="ARBA00004141"/>
    </source>
</evidence>
<dbReference type="GO" id="GO:0022857">
    <property type="term" value="F:transmembrane transporter activity"/>
    <property type="evidence" value="ECO:0007669"/>
    <property type="project" value="InterPro"/>
</dbReference>
<feature type="region of interest" description="Disordered" evidence="5">
    <location>
        <begin position="1"/>
        <end position="21"/>
    </location>
</feature>
<dbReference type="Pfam" id="PF07690">
    <property type="entry name" value="MFS_1"/>
    <property type="match status" value="1"/>
</dbReference>
<organism evidence="8 9">
    <name type="scientific">Apiospora kogelbergensis</name>
    <dbReference type="NCBI Taxonomy" id="1337665"/>
    <lineage>
        <taxon>Eukaryota</taxon>
        <taxon>Fungi</taxon>
        <taxon>Dikarya</taxon>
        <taxon>Ascomycota</taxon>
        <taxon>Pezizomycotina</taxon>
        <taxon>Sordariomycetes</taxon>
        <taxon>Xylariomycetidae</taxon>
        <taxon>Amphisphaeriales</taxon>
        <taxon>Apiosporaceae</taxon>
        <taxon>Apiospora</taxon>
    </lineage>
</organism>
<dbReference type="AlphaFoldDB" id="A0AAW0RDX9"/>
<evidence type="ECO:0000313" key="9">
    <source>
        <dbReference type="Proteomes" id="UP001392437"/>
    </source>
</evidence>
<feature type="transmembrane region" description="Helical" evidence="6">
    <location>
        <begin position="39"/>
        <end position="60"/>
    </location>
</feature>
<evidence type="ECO:0000313" key="8">
    <source>
        <dbReference type="EMBL" id="KAK8133003.1"/>
    </source>
</evidence>
<feature type="transmembrane region" description="Helical" evidence="6">
    <location>
        <begin position="166"/>
        <end position="191"/>
    </location>
</feature>
<evidence type="ECO:0000256" key="6">
    <source>
        <dbReference type="SAM" id="Phobius"/>
    </source>
</evidence>
<comment type="subcellular location">
    <subcellularLocation>
        <location evidence="1">Membrane</location>
        <topology evidence="1">Multi-pass membrane protein</topology>
    </subcellularLocation>
</comment>
<reference evidence="8 9" key="1">
    <citation type="submission" date="2023-01" db="EMBL/GenBank/DDBJ databases">
        <title>Analysis of 21 Apiospora genomes using comparative genomics revels a genus with tremendous synthesis potential of carbohydrate active enzymes and secondary metabolites.</title>
        <authorList>
            <person name="Sorensen T."/>
        </authorList>
    </citation>
    <scope>NUCLEOTIDE SEQUENCE [LARGE SCALE GENOMIC DNA]</scope>
    <source>
        <strain evidence="8 9">CBS 117206</strain>
    </source>
</reference>
<keyword evidence="2 6" id="KW-0812">Transmembrane</keyword>
<feature type="transmembrane region" description="Helical" evidence="6">
    <location>
        <begin position="405"/>
        <end position="425"/>
    </location>
</feature>
<evidence type="ECO:0000256" key="5">
    <source>
        <dbReference type="SAM" id="MobiDB-lite"/>
    </source>
</evidence>
<dbReference type="Gene3D" id="1.20.1720.10">
    <property type="entry name" value="Multidrug resistance protein D"/>
    <property type="match status" value="1"/>
</dbReference>
<accession>A0AAW0RDX9</accession>
<dbReference type="EMBL" id="JAQQWP010000001">
    <property type="protein sequence ID" value="KAK8133003.1"/>
    <property type="molecule type" value="Genomic_DNA"/>
</dbReference>
<comment type="caution">
    <text evidence="8">The sequence shown here is derived from an EMBL/GenBank/DDBJ whole genome shotgun (WGS) entry which is preliminary data.</text>
</comment>
<evidence type="ECO:0000259" key="7">
    <source>
        <dbReference type="PROSITE" id="PS50850"/>
    </source>
</evidence>
<keyword evidence="9" id="KW-1185">Reference proteome</keyword>
<sequence length="535" mass="57802">MTMTEKSQMATSPESRTPELEQAIADPGPYTTWTSRDRALLICLLGYLCLASSLTANIYFPLIDLLADRYGVSAQAINLTITLFFVLQGIAPSFWSPLSDSFGRRPVYLATFAVYALASLGLSVADRTYPALLLLRALQSVGGSAVLSLSYAVVADVTVHAERGRWITPMMTATNIGPCFGPVIGGGAILATGDPRWCFRALLIFGASAFVLIALFLPETGRHVVGNGAVPAKGIWRTWFNLLATVNRPAFISRCLQKHRLGPADGEGEKQSDSTQATDDPVVQVNVGKTGRGKAVFPNPFLSLRIVFYPDTFLTLWLAGSPYALWFCVQTSITPIFGQHYGFNPLYVGLCFLAGGVGIIAGGFVAGKLMDWNYRKVAAAEGLPVDRKRGDDIERFPIEQARSRGSITIILLSLGVVIGYGWIVARHVHPAVLLVFQIYLGCRCTALHQTYSALIVDIFPDRPGTAAASNNITRCTLAALAVAVLDPLTRVLGYGWLFTLLGLLDAVGSIAAVLALRKWGRSWRNRRTGKSVAAV</sequence>
<keyword evidence="3 6" id="KW-1133">Transmembrane helix</keyword>
<evidence type="ECO:0000256" key="2">
    <source>
        <dbReference type="ARBA" id="ARBA00022692"/>
    </source>
</evidence>
<feature type="transmembrane region" description="Helical" evidence="6">
    <location>
        <begin position="306"/>
        <end position="326"/>
    </location>
</feature>
<evidence type="ECO:0000256" key="4">
    <source>
        <dbReference type="ARBA" id="ARBA00023136"/>
    </source>
</evidence>
<dbReference type="Gene3D" id="1.20.1250.20">
    <property type="entry name" value="MFS general substrate transporter like domains"/>
    <property type="match status" value="1"/>
</dbReference>
<protein>
    <recommendedName>
        <fullName evidence="7">Major facilitator superfamily (MFS) profile domain-containing protein</fullName>
    </recommendedName>
</protein>
<dbReference type="InterPro" id="IPR011701">
    <property type="entry name" value="MFS"/>
</dbReference>
<dbReference type="GO" id="GO:0005886">
    <property type="term" value="C:plasma membrane"/>
    <property type="evidence" value="ECO:0007669"/>
    <property type="project" value="TreeGrafter"/>
</dbReference>
<feature type="transmembrane region" description="Helical" evidence="6">
    <location>
        <begin position="494"/>
        <end position="516"/>
    </location>
</feature>
<dbReference type="PANTHER" id="PTHR23502:SF151">
    <property type="entry name" value="MAJOR FACILITATOR SUPERFAMILY (MFS) PROFILE DOMAIN-CONTAINING PROTEIN"/>
    <property type="match status" value="1"/>
</dbReference>
<feature type="transmembrane region" description="Helical" evidence="6">
    <location>
        <begin position="72"/>
        <end position="95"/>
    </location>
</feature>